<dbReference type="Proteomes" id="UP000828251">
    <property type="component" value="Unassembled WGS sequence"/>
</dbReference>
<dbReference type="PANTHER" id="PTHR11439">
    <property type="entry name" value="GAG-POL-RELATED RETROTRANSPOSON"/>
    <property type="match status" value="1"/>
</dbReference>
<reference evidence="2 3" key="1">
    <citation type="journal article" date="2021" name="Plant Biotechnol. J.">
        <title>Multi-omics assisted identification of the key and species-specific regulatory components of drought-tolerant mechanisms in Gossypium stocksii.</title>
        <authorList>
            <person name="Yu D."/>
            <person name="Ke L."/>
            <person name="Zhang D."/>
            <person name="Wu Y."/>
            <person name="Sun Y."/>
            <person name="Mei J."/>
            <person name="Sun J."/>
            <person name="Sun Y."/>
        </authorList>
    </citation>
    <scope>NUCLEOTIDE SEQUENCE [LARGE SCALE GENOMIC DNA]</scope>
    <source>
        <strain evidence="3">cv. E1</strain>
        <tissue evidence="2">Leaf</tissue>
    </source>
</reference>
<evidence type="ECO:0000313" key="2">
    <source>
        <dbReference type="EMBL" id="KAH1107220.1"/>
    </source>
</evidence>
<dbReference type="OrthoDB" id="998494at2759"/>
<sequence length="107" mass="12312">MASVTYELKWLKFLLLSLGVHHPKVIPVFCESQYVLHIVQNLVFHECTKHNEVDCHFVRDAIQDGLIAPSYVPTSFQLANIFTKAIGKPQFEYLLSKLDIYDLHVPT</sequence>
<organism evidence="2 3">
    <name type="scientific">Gossypium stocksii</name>
    <dbReference type="NCBI Taxonomy" id="47602"/>
    <lineage>
        <taxon>Eukaryota</taxon>
        <taxon>Viridiplantae</taxon>
        <taxon>Streptophyta</taxon>
        <taxon>Embryophyta</taxon>
        <taxon>Tracheophyta</taxon>
        <taxon>Spermatophyta</taxon>
        <taxon>Magnoliopsida</taxon>
        <taxon>eudicotyledons</taxon>
        <taxon>Gunneridae</taxon>
        <taxon>Pentapetalae</taxon>
        <taxon>rosids</taxon>
        <taxon>malvids</taxon>
        <taxon>Malvales</taxon>
        <taxon>Malvaceae</taxon>
        <taxon>Malvoideae</taxon>
        <taxon>Gossypium</taxon>
    </lineage>
</organism>
<comment type="caution">
    <text evidence="2">The sequence shown here is derived from an EMBL/GenBank/DDBJ whole genome shotgun (WGS) entry which is preliminary data.</text>
</comment>
<gene>
    <name evidence="2" type="ORF">J1N35_010988</name>
</gene>
<protein>
    <submittedName>
        <fullName evidence="2">Uncharacterized protein</fullName>
    </submittedName>
</protein>
<proteinExistence type="predicted"/>
<feature type="signal peptide" evidence="1">
    <location>
        <begin position="1"/>
        <end position="23"/>
    </location>
</feature>
<dbReference type="PANTHER" id="PTHR11439:SF487">
    <property type="entry name" value="RNA-DIRECTED DNA POLYMERASE"/>
    <property type="match status" value="1"/>
</dbReference>
<keyword evidence="3" id="KW-1185">Reference proteome</keyword>
<evidence type="ECO:0000313" key="3">
    <source>
        <dbReference type="Proteomes" id="UP000828251"/>
    </source>
</evidence>
<feature type="chain" id="PRO_5039527806" evidence="1">
    <location>
        <begin position="24"/>
        <end position="107"/>
    </location>
</feature>
<dbReference type="AlphaFoldDB" id="A0A9D4ACZ6"/>
<name>A0A9D4ACZ6_9ROSI</name>
<dbReference type="EMBL" id="JAIQCV010000004">
    <property type="protein sequence ID" value="KAH1107220.1"/>
    <property type="molecule type" value="Genomic_DNA"/>
</dbReference>
<accession>A0A9D4ACZ6</accession>
<dbReference type="CDD" id="cd09272">
    <property type="entry name" value="RNase_HI_RT_Ty1"/>
    <property type="match status" value="1"/>
</dbReference>
<keyword evidence="1" id="KW-0732">Signal</keyword>
<evidence type="ECO:0000256" key="1">
    <source>
        <dbReference type="SAM" id="SignalP"/>
    </source>
</evidence>